<dbReference type="InterPro" id="IPR001296">
    <property type="entry name" value="Glyco_trans_1"/>
</dbReference>
<dbReference type="EMBL" id="SHKM01000002">
    <property type="protein sequence ID" value="RZT76780.1"/>
    <property type="molecule type" value="Genomic_DNA"/>
</dbReference>
<evidence type="ECO:0000256" key="1">
    <source>
        <dbReference type="ARBA" id="ARBA00009481"/>
    </source>
</evidence>
<accession>A0ABY0INI3</accession>
<keyword evidence="3" id="KW-0808">Transferase</keyword>
<feature type="domain" description="Glycosyltransferase subfamily 4-like N-terminal" evidence="5">
    <location>
        <begin position="12"/>
        <end position="165"/>
    </location>
</feature>
<proteinExistence type="inferred from homology"/>
<dbReference type="Pfam" id="PF00534">
    <property type="entry name" value="Glycos_transf_1"/>
    <property type="match status" value="1"/>
</dbReference>
<evidence type="ECO:0000256" key="3">
    <source>
        <dbReference type="ARBA" id="ARBA00022679"/>
    </source>
</evidence>
<dbReference type="Proteomes" id="UP000292136">
    <property type="component" value="Unassembled WGS sequence"/>
</dbReference>
<dbReference type="RefSeq" id="WP_130459851.1">
    <property type="nucleotide sequence ID" value="NZ_SHKM01000002.1"/>
</dbReference>
<dbReference type="PANTHER" id="PTHR12526">
    <property type="entry name" value="GLYCOSYLTRANSFERASE"/>
    <property type="match status" value="1"/>
</dbReference>
<dbReference type="PANTHER" id="PTHR12526:SF640">
    <property type="entry name" value="COLANIC ACID BIOSYNTHESIS GLYCOSYLTRANSFERASE WCAL-RELATED"/>
    <property type="match status" value="1"/>
</dbReference>
<dbReference type="Pfam" id="PF13439">
    <property type="entry name" value="Glyco_transf_4"/>
    <property type="match status" value="1"/>
</dbReference>
<sequence>MKIVHTEASCGWGGQEIRILSEAAGMIERGHEVVLLCPPESRIYQEAPGRGVPVVALPIGRKRLPGFFAMRRWLAANPVDVINTHSSTDSWLAALACATLAKAPPLVRTRHVSVPIPNNRSTRWLYLKASAHIAVTGELLKRRMIADNGMPPDHLTSVPTGIDTRHFSPAMPAEKAALRPQLGLPEDACVFGIVATLRSWKGHSYLIDAFARIDDPRARLLIVGGGPQQQALEQQIARLGLGDRVIMAGEQRDVQPWLRAMDVFILPSYANEGVPQALMQAMSCGLACITTDVGSISELASDGETALMVPTKDVAALQARMEELAADSGRRQLLGAAARRRCLEGYDRETMLDRMETIFRHAIAQQQPR</sequence>
<evidence type="ECO:0000313" key="7">
    <source>
        <dbReference type="Proteomes" id="UP000292136"/>
    </source>
</evidence>
<dbReference type="CDD" id="cd03801">
    <property type="entry name" value="GT4_PimA-like"/>
    <property type="match status" value="1"/>
</dbReference>
<protein>
    <submittedName>
        <fullName evidence="6">Glycosyltransferase involved in cell wall biosynthesis</fullName>
    </submittedName>
</protein>
<feature type="domain" description="Glycosyl transferase family 1" evidence="4">
    <location>
        <begin position="176"/>
        <end position="341"/>
    </location>
</feature>
<evidence type="ECO:0000259" key="5">
    <source>
        <dbReference type="Pfam" id="PF13439"/>
    </source>
</evidence>
<organism evidence="6 7">
    <name type="scientific">Azospira oryzae</name>
    <dbReference type="NCBI Taxonomy" id="146939"/>
    <lineage>
        <taxon>Bacteria</taxon>
        <taxon>Pseudomonadati</taxon>
        <taxon>Pseudomonadota</taxon>
        <taxon>Betaproteobacteria</taxon>
        <taxon>Rhodocyclales</taxon>
        <taxon>Rhodocyclaceae</taxon>
        <taxon>Azospira</taxon>
    </lineage>
</organism>
<dbReference type="Gene3D" id="3.40.50.2000">
    <property type="entry name" value="Glycogen Phosphorylase B"/>
    <property type="match status" value="2"/>
</dbReference>
<evidence type="ECO:0000313" key="6">
    <source>
        <dbReference type="EMBL" id="RZT76780.1"/>
    </source>
</evidence>
<dbReference type="InterPro" id="IPR028098">
    <property type="entry name" value="Glyco_trans_4-like_N"/>
</dbReference>
<evidence type="ECO:0000259" key="4">
    <source>
        <dbReference type="Pfam" id="PF00534"/>
    </source>
</evidence>
<reference evidence="6 7" key="1">
    <citation type="submission" date="2019-02" db="EMBL/GenBank/DDBJ databases">
        <title>Genomic Encyclopedia of Type Strains, Phase IV (KMG-IV): sequencing the most valuable type-strain genomes for metagenomic binning, comparative biology and taxonomic classification.</title>
        <authorList>
            <person name="Goeker M."/>
        </authorList>
    </citation>
    <scope>NUCLEOTIDE SEQUENCE [LARGE SCALE GENOMIC DNA]</scope>
    <source>
        <strain evidence="6 7">DSM 21223</strain>
    </source>
</reference>
<dbReference type="SUPFAM" id="SSF53756">
    <property type="entry name" value="UDP-Glycosyltransferase/glycogen phosphorylase"/>
    <property type="match status" value="1"/>
</dbReference>
<comment type="similarity">
    <text evidence="1">Belongs to the glycosyltransferase group 1 family. Glycosyltransferase 4 subfamily.</text>
</comment>
<keyword evidence="2" id="KW-0328">Glycosyltransferase</keyword>
<keyword evidence="7" id="KW-1185">Reference proteome</keyword>
<gene>
    <name evidence="6" type="ORF">EV678_2663</name>
</gene>
<evidence type="ECO:0000256" key="2">
    <source>
        <dbReference type="ARBA" id="ARBA00022676"/>
    </source>
</evidence>
<name>A0ABY0INI3_9RHOO</name>
<comment type="caution">
    <text evidence="6">The sequence shown here is derived from an EMBL/GenBank/DDBJ whole genome shotgun (WGS) entry which is preliminary data.</text>
</comment>